<organism evidence="1 2">
    <name type="scientific">Ktedonosporobacter rubrisoli</name>
    <dbReference type="NCBI Taxonomy" id="2509675"/>
    <lineage>
        <taxon>Bacteria</taxon>
        <taxon>Bacillati</taxon>
        <taxon>Chloroflexota</taxon>
        <taxon>Ktedonobacteria</taxon>
        <taxon>Ktedonobacterales</taxon>
        <taxon>Ktedonosporobacteraceae</taxon>
        <taxon>Ktedonosporobacter</taxon>
    </lineage>
</organism>
<dbReference type="SUPFAM" id="SSF48452">
    <property type="entry name" value="TPR-like"/>
    <property type="match status" value="1"/>
</dbReference>
<evidence type="ECO:0000313" key="2">
    <source>
        <dbReference type="Proteomes" id="UP000290365"/>
    </source>
</evidence>
<dbReference type="Pfam" id="PF20092">
    <property type="entry name" value="DUF6483"/>
    <property type="match status" value="1"/>
</dbReference>
<dbReference type="EMBL" id="CP035758">
    <property type="protein sequence ID" value="QBD78285.1"/>
    <property type="molecule type" value="Genomic_DNA"/>
</dbReference>
<gene>
    <name evidence="1" type="ORF">EPA93_20695</name>
</gene>
<dbReference type="OrthoDB" id="157116at2"/>
<dbReference type="Proteomes" id="UP000290365">
    <property type="component" value="Chromosome"/>
</dbReference>
<dbReference type="InterPro" id="IPR045507">
    <property type="entry name" value="DUF6483"/>
</dbReference>
<accession>A0A4P6JSM2</accession>
<protein>
    <recommendedName>
        <fullName evidence="3">Tetratricopeptide repeat protein</fullName>
    </recommendedName>
</protein>
<sequence length="222" mass="25549">MMNKDYILRLAEKFGRALAIILRLREYNQYEEALIYIDDLFVQSVGLTSRFINSLSEDMLLQTFSPLGILNVEACLWTATLLKAEGEIYQDQGNNDESYYRYIKSLYLFLAVLLQEQPDNVPEQTQQVTELLEKLGSYELSNTVKLKLFAYYEHLGQYAKAEDTLFELLESGPVTPTLLGKGQDFYARLLAKSESDLANGNLAKEEVREGQEQLQRFARQDE</sequence>
<reference evidence="1 2" key="1">
    <citation type="submission" date="2019-01" db="EMBL/GenBank/DDBJ databases">
        <title>Ktedonosporobacter rubrisoli SCAWS-G2.</title>
        <authorList>
            <person name="Huang Y."/>
            <person name="Yan B."/>
        </authorList>
    </citation>
    <scope>NUCLEOTIDE SEQUENCE [LARGE SCALE GENOMIC DNA]</scope>
    <source>
        <strain evidence="1 2">SCAWS-G2</strain>
    </source>
</reference>
<dbReference type="InterPro" id="IPR011990">
    <property type="entry name" value="TPR-like_helical_dom_sf"/>
</dbReference>
<dbReference type="RefSeq" id="WP_129889338.1">
    <property type="nucleotide sequence ID" value="NZ_CP035758.1"/>
</dbReference>
<dbReference type="KEGG" id="kbs:EPA93_20695"/>
<keyword evidence="2" id="KW-1185">Reference proteome</keyword>
<evidence type="ECO:0008006" key="3">
    <source>
        <dbReference type="Google" id="ProtNLM"/>
    </source>
</evidence>
<evidence type="ECO:0000313" key="1">
    <source>
        <dbReference type="EMBL" id="QBD78285.1"/>
    </source>
</evidence>
<name>A0A4P6JSM2_KTERU</name>
<proteinExistence type="predicted"/>
<dbReference type="AlphaFoldDB" id="A0A4P6JSM2"/>